<keyword evidence="2" id="KW-1133">Transmembrane helix</keyword>
<feature type="transmembrane region" description="Helical" evidence="2">
    <location>
        <begin position="91"/>
        <end position="109"/>
    </location>
</feature>
<sequence length="261" mass="26141">MTHLDRPVVADPPPTVPSARSRPAVPRPRTPGGWRLVAAGLLAASALLQLDASLQRWVTAAASWDDPEAGVQDGRFDHSFPSSEWVPLGDAALTHGLGMLLLALAVLALARAARITGRTGLVGTAVVAGTFAAIGAHALVSGLTGEPGPLAGTYLSTFLLNLAGCAAVAVAVARGRASHGTAWDALGGILLLGSSIVGQLLALLAIAPAIWGGTYSDTPIHTESVVATSTACAAVAMLVSALLAHHRTARPGTGTGTGTAS</sequence>
<evidence type="ECO:0008006" key="5">
    <source>
        <dbReference type="Google" id="ProtNLM"/>
    </source>
</evidence>
<feature type="transmembrane region" description="Helical" evidence="2">
    <location>
        <begin position="224"/>
        <end position="244"/>
    </location>
</feature>
<dbReference type="EMBL" id="CP061274">
    <property type="protein sequence ID" value="QOD44822.1"/>
    <property type="molecule type" value="Genomic_DNA"/>
</dbReference>
<dbReference type="Proteomes" id="UP000516660">
    <property type="component" value="Chromosome"/>
</dbReference>
<organism evidence="3 4">
    <name type="scientific">Clavibacter zhangzhiyongii</name>
    <dbReference type="NCBI Taxonomy" id="2768071"/>
    <lineage>
        <taxon>Bacteria</taxon>
        <taxon>Bacillati</taxon>
        <taxon>Actinomycetota</taxon>
        <taxon>Actinomycetes</taxon>
        <taxon>Micrococcales</taxon>
        <taxon>Microbacteriaceae</taxon>
        <taxon>Clavibacter</taxon>
    </lineage>
</organism>
<dbReference type="AlphaFoldDB" id="A0A7L7Z585"/>
<evidence type="ECO:0000256" key="2">
    <source>
        <dbReference type="SAM" id="Phobius"/>
    </source>
</evidence>
<evidence type="ECO:0000313" key="3">
    <source>
        <dbReference type="EMBL" id="QOD44822.1"/>
    </source>
</evidence>
<keyword evidence="4" id="KW-1185">Reference proteome</keyword>
<gene>
    <name evidence="3" type="ORF">H9X71_05780</name>
</gene>
<dbReference type="KEGG" id="czh:H9X71_05780"/>
<evidence type="ECO:0000256" key="1">
    <source>
        <dbReference type="SAM" id="MobiDB-lite"/>
    </source>
</evidence>
<reference evidence="3 4" key="1">
    <citation type="submission" date="2020-08" db="EMBL/GenBank/DDBJ databases">
        <title>Description of Clavibacter zhangzhiyonge sp. nov., a phytopathogenic actinobacterium isolated from barley seeds, causing leaf brown spot and decline.</title>
        <authorList>
            <person name="Tian Q."/>
            <person name="Chuan J."/>
            <person name="Zhao W."/>
            <person name="Li X."/>
        </authorList>
    </citation>
    <scope>NUCLEOTIDE SEQUENCE [LARGE SCALE GENOMIC DNA]</scope>
    <source>
        <strain evidence="3 4">DM1</strain>
    </source>
</reference>
<keyword evidence="2" id="KW-0812">Transmembrane</keyword>
<keyword evidence="2" id="KW-0472">Membrane</keyword>
<accession>A0A7L7Z585</accession>
<protein>
    <recommendedName>
        <fullName evidence="5">DUF998 domain-containing protein</fullName>
    </recommendedName>
</protein>
<evidence type="ECO:0000313" key="4">
    <source>
        <dbReference type="Proteomes" id="UP000516660"/>
    </source>
</evidence>
<name>A0A7L7Z585_9MICO</name>
<proteinExistence type="predicted"/>
<dbReference type="RefSeq" id="WP_191148727.1">
    <property type="nucleotide sequence ID" value="NZ_CP061274.1"/>
</dbReference>
<feature type="transmembrane region" description="Helical" evidence="2">
    <location>
        <begin position="121"/>
        <end position="140"/>
    </location>
</feature>
<feature type="region of interest" description="Disordered" evidence="1">
    <location>
        <begin position="1"/>
        <end position="29"/>
    </location>
</feature>
<feature type="transmembrane region" description="Helical" evidence="2">
    <location>
        <begin position="152"/>
        <end position="173"/>
    </location>
</feature>
<feature type="transmembrane region" description="Helical" evidence="2">
    <location>
        <begin position="185"/>
        <end position="212"/>
    </location>
</feature>